<evidence type="ECO:0000256" key="6">
    <source>
        <dbReference type="SAM" id="MobiDB-lite"/>
    </source>
</evidence>
<dbReference type="InterPro" id="IPR015421">
    <property type="entry name" value="PyrdxlP-dep_Trfase_major"/>
</dbReference>
<dbReference type="GO" id="GO:0017000">
    <property type="term" value="P:antibiotic biosynthetic process"/>
    <property type="evidence" value="ECO:0007669"/>
    <property type="project" value="UniProtKB-KW"/>
</dbReference>
<dbReference type="EMBL" id="NMQU01000112">
    <property type="protein sequence ID" value="OXM44799.1"/>
    <property type="molecule type" value="Genomic_DNA"/>
</dbReference>
<name>A0A229RE92_AMYAL</name>
<keyword evidence="7" id="KW-0032">Aminotransferase</keyword>
<sequence>MTVVTAPSGPRANARPFLYGDELTAIARVLESGQYGHGTETEAFERDLAAYLDVPDVVAVSTGTAALHLALLAVGVGPGDEVVVPSLTFCASVQAITATGARPRFVDVDPATLCTTADHIRAGITPATRAVMPVLYGGRAIDLTSLRDDLTAQGIAIVEDAAHAFGSFAGDRRVGATGDLTCFSFDAIKALTCGDGGAVIPRDPSEATVLHRMRALGITGSRIQRGHALTYAVEGPGFRYHLSTLHAAIGRVQLSRFPEMESRRRTLWSTYATALHGIGDVTLVDLDVANTVPFNCTVLLPAPLRDEVHTRLRAADIAVGVHYPLNHRQPAFTPWATPLPQSESVWPRILNLPFHPDMTENDVYTVAAALRRALRLAAGRASASAAGNDQDLDQQPSGMVARR</sequence>
<proteinExistence type="inferred from homology"/>
<dbReference type="GO" id="GO:0008483">
    <property type="term" value="F:transaminase activity"/>
    <property type="evidence" value="ECO:0007669"/>
    <property type="project" value="UniProtKB-KW"/>
</dbReference>
<evidence type="ECO:0000256" key="1">
    <source>
        <dbReference type="ARBA" id="ARBA00001933"/>
    </source>
</evidence>
<dbReference type="SUPFAM" id="SSF53383">
    <property type="entry name" value="PLP-dependent transferases"/>
    <property type="match status" value="1"/>
</dbReference>
<evidence type="ECO:0000313" key="8">
    <source>
        <dbReference type="Proteomes" id="UP000215563"/>
    </source>
</evidence>
<dbReference type="PANTHER" id="PTHR30244">
    <property type="entry name" value="TRANSAMINASE"/>
    <property type="match status" value="1"/>
</dbReference>
<dbReference type="Pfam" id="PF01041">
    <property type="entry name" value="DegT_DnrJ_EryC1"/>
    <property type="match status" value="1"/>
</dbReference>
<comment type="caution">
    <text evidence="7">The sequence shown here is derived from an EMBL/GenBank/DDBJ whole genome shotgun (WGS) entry which is preliminary data.</text>
</comment>
<organism evidence="7 8">
    <name type="scientific">Amycolatopsis alba DSM 44262</name>
    <dbReference type="NCBI Taxonomy" id="1125972"/>
    <lineage>
        <taxon>Bacteria</taxon>
        <taxon>Bacillati</taxon>
        <taxon>Actinomycetota</taxon>
        <taxon>Actinomycetes</taxon>
        <taxon>Pseudonocardiales</taxon>
        <taxon>Pseudonocardiaceae</taxon>
        <taxon>Amycolatopsis</taxon>
    </lineage>
</organism>
<gene>
    <name evidence="7" type="ORF">CFP75_33290</name>
</gene>
<keyword evidence="7" id="KW-0808">Transferase</keyword>
<dbReference type="GO" id="GO:0030170">
    <property type="term" value="F:pyridoxal phosphate binding"/>
    <property type="evidence" value="ECO:0007669"/>
    <property type="project" value="TreeGrafter"/>
</dbReference>
<evidence type="ECO:0000256" key="5">
    <source>
        <dbReference type="RuleBase" id="RU004508"/>
    </source>
</evidence>
<accession>A0A229RE92</accession>
<evidence type="ECO:0000256" key="2">
    <source>
        <dbReference type="ARBA" id="ARBA00023194"/>
    </source>
</evidence>
<dbReference type="PIRSF" id="PIRSF000390">
    <property type="entry name" value="PLP_StrS"/>
    <property type="match status" value="1"/>
</dbReference>
<reference evidence="7 8" key="1">
    <citation type="submission" date="2017-07" db="EMBL/GenBank/DDBJ databases">
        <title>Amycolatopsis alba DSM 44262 Genome sequencing and assembly.</title>
        <authorList>
            <person name="Kaur N."/>
            <person name="Mayilraj S."/>
        </authorList>
    </citation>
    <scope>NUCLEOTIDE SEQUENCE [LARGE SCALE GENOMIC DNA]</scope>
    <source>
        <strain evidence="7 8">DSM 44262</strain>
    </source>
</reference>
<evidence type="ECO:0000256" key="3">
    <source>
        <dbReference type="PIRSR" id="PIRSR000390-1"/>
    </source>
</evidence>
<protein>
    <submittedName>
        <fullName evidence="7">DegT/DnrJ/EryC1/StrS family aminotransferase</fullName>
    </submittedName>
</protein>
<dbReference type="AlphaFoldDB" id="A0A229RE92"/>
<keyword evidence="8" id="KW-1185">Reference proteome</keyword>
<dbReference type="RefSeq" id="WP_020634941.1">
    <property type="nucleotide sequence ID" value="NZ_KB913032.1"/>
</dbReference>
<dbReference type="PANTHER" id="PTHR30244:SF34">
    <property type="entry name" value="DTDP-4-AMINO-4,6-DIDEOXYGALACTOSE TRANSAMINASE"/>
    <property type="match status" value="1"/>
</dbReference>
<dbReference type="CDD" id="cd00616">
    <property type="entry name" value="AHBA_syn"/>
    <property type="match status" value="1"/>
</dbReference>
<keyword evidence="2" id="KW-0045">Antibiotic biosynthesis</keyword>
<dbReference type="GO" id="GO:0000271">
    <property type="term" value="P:polysaccharide biosynthetic process"/>
    <property type="evidence" value="ECO:0007669"/>
    <property type="project" value="TreeGrafter"/>
</dbReference>
<dbReference type="InterPro" id="IPR000653">
    <property type="entry name" value="DegT/StrS_aminotransferase"/>
</dbReference>
<comment type="similarity">
    <text evidence="5">Belongs to the DegT/DnrJ/EryC1 family.</text>
</comment>
<dbReference type="Gene3D" id="3.40.640.10">
    <property type="entry name" value="Type I PLP-dependent aspartate aminotransferase-like (Major domain)"/>
    <property type="match status" value="1"/>
</dbReference>
<comment type="cofactor">
    <cofactor evidence="1">
        <name>pyridoxal 5'-phosphate</name>
        <dbReference type="ChEBI" id="CHEBI:597326"/>
    </cofactor>
</comment>
<evidence type="ECO:0000313" key="7">
    <source>
        <dbReference type="EMBL" id="OXM44799.1"/>
    </source>
</evidence>
<dbReference type="InterPro" id="IPR015422">
    <property type="entry name" value="PyrdxlP-dep_Trfase_small"/>
</dbReference>
<dbReference type="Gene3D" id="3.90.1150.10">
    <property type="entry name" value="Aspartate Aminotransferase, domain 1"/>
    <property type="match status" value="1"/>
</dbReference>
<dbReference type="Proteomes" id="UP000215563">
    <property type="component" value="Unassembled WGS sequence"/>
</dbReference>
<feature type="active site" description="Proton acceptor" evidence="3">
    <location>
        <position position="189"/>
    </location>
</feature>
<feature type="region of interest" description="Disordered" evidence="6">
    <location>
        <begin position="384"/>
        <end position="403"/>
    </location>
</feature>
<evidence type="ECO:0000256" key="4">
    <source>
        <dbReference type="PIRSR" id="PIRSR000390-2"/>
    </source>
</evidence>
<feature type="modified residue" description="N6-(pyridoxal phosphate)lysine" evidence="4">
    <location>
        <position position="189"/>
    </location>
</feature>
<dbReference type="OrthoDB" id="5342089at2"/>
<dbReference type="InterPro" id="IPR015424">
    <property type="entry name" value="PyrdxlP-dep_Trfase"/>
</dbReference>
<keyword evidence="4 5" id="KW-0663">Pyridoxal phosphate</keyword>